<accession>A0ABR3NXP4</accession>
<feature type="domain" description="SEA" evidence="2">
    <location>
        <begin position="40"/>
        <end position="102"/>
    </location>
</feature>
<keyword evidence="4" id="KW-1185">Reference proteome</keyword>
<name>A0ABR3NXP4_9TELE</name>
<dbReference type="EMBL" id="JAYMGO010000001">
    <property type="protein sequence ID" value="KAL1281805.1"/>
    <property type="molecule type" value="Genomic_DNA"/>
</dbReference>
<keyword evidence="1" id="KW-0732">Signal</keyword>
<protein>
    <recommendedName>
        <fullName evidence="2">SEA domain-containing protein</fullName>
    </recommendedName>
</protein>
<organism evidence="3 4">
    <name type="scientific">Cirrhinus molitorella</name>
    <name type="common">mud carp</name>
    <dbReference type="NCBI Taxonomy" id="172907"/>
    <lineage>
        <taxon>Eukaryota</taxon>
        <taxon>Metazoa</taxon>
        <taxon>Chordata</taxon>
        <taxon>Craniata</taxon>
        <taxon>Vertebrata</taxon>
        <taxon>Euteleostomi</taxon>
        <taxon>Actinopterygii</taxon>
        <taxon>Neopterygii</taxon>
        <taxon>Teleostei</taxon>
        <taxon>Ostariophysi</taxon>
        <taxon>Cypriniformes</taxon>
        <taxon>Cyprinidae</taxon>
        <taxon>Labeoninae</taxon>
        <taxon>Labeonini</taxon>
        <taxon>Cirrhinus</taxon>
    </lineage>
</organism>
<gene>
    <name evidence="3" type="ORF">QQF64_000608</name>
</gene>
<sequence length="102" mass="11321">MDTKFIILYILFAITENAANQSTITGSTSSPSSSFTTTAHTVPADVSLTVLELHSSNIFTPEYNNSESQAFKDRAKFIKDSLETSYKLKFPSFIRVVGISFR</sequence>
<dbReference type="Proteomes" id="UP001558613">
    <property type="component" value="Unassembled WGS sequence"/>
</dbReference>
<comment type="caution">
    <text evidence="3">The sequence shown here is derived from an EMBL/GenBank/DDBJ whole genome shotgun (WGS) entry which is preliminary data.</text>
</comment>
<evidence type="ECO:0000313" key="4">
    <source>
        <dbReference type="Proteomes" id="UP001558613"/>
    </source>
</evidence>
<feature type="signal peptide" evidence="1">
    <location>
        <begin position="1"/>
        <end position="19"/>
    </location>
</feature>
<evidence type="ECO:0000313" key="3">
    <source>
        <dbReference type="EMBL" id="KAL1281805.1"/>
    </source>
</evidence>
<dbReference type="InterPro" id="IPR000082">
    <property type="entry name" value="SEA_dom"/>
</dbReference>
<evidence type="ECO:0000256" key="1">
    <source>
        <dbReference type="SAM" id="SignalP"/>
    </source>
</evidence>
<dbReference type="PROSITE" id="PS50024">
    <property type="entry name" value="SEA"/>
    <property type="match status" value="1"/>
</dbReference>
<evidence type="ECO:0000259" key="2">
    <source>
        <dbReference type="PROSITE" id="PS50024"/>
    </source>
</evidence>
<feature type="chain" id="PRO_5046853881" description="SEA domain-containing protein" evidence="1">
    <location>
        <begin position="20"/>
        <end position="102"/>
    </location>
</feature>
<reference evidence="3 4" key="1">
    <citation type="submission" date="2023-09" db="EMBL/GenBank/DDBJ databases">
        <authorList>
            <person name="Wang M."/>
        </authorList>
    </citation>
    <scope>NUCLEOTIDE SEQUENCE [LARGE SCALE GENOMIC DNA]</scope>
    <source>
        <strain evidence="3">GT-2023</strain>
        <tissue evidence="3">Liver</tissue>
    </source>
</reference>
<proteinExistence type="predicted"/>